<evidence type="ECO:0000256" key="4">
    <source>
        <dbReference type="ARBA" id="ARBA00022833"/>
    </source>
</evidence>
<evidence type="ECO:0000256" key="5">
    <source>
        <dbReference type="ARBA" id="ARBA00023016"/>
    </source>
</evidence>
<evidence type="ECO:0000256" key="1">
    <source>
        <dbReference type="ARBA" id="ARBA00003732"/>
    </source>
</evidence>
<proteinExistence type="predicted"/>
<keyword evidence="4" id="KW-0862">Zinc</keyword>
<dbReference type="InterPro" id="IPR035896">
    <property type="entry name" value="AN1-like_Znf"/>
</dbReference>
<dbReference type="EMBL" id="SPHZ02000006">
    <property type="protein sequence ID" value="KAF0915386.1"/>
    <property type="molecule type" value="Genomic_DNA"/>
</dbReference>
<organism evidence="7 8">
    <name type="scientific">Oryza meyeriana var. granulata</name>
    <dbReference type="NCBI Taxonomy" id="110450"/>
    <lineage>
        <taxon>Eukaryota</taxon>
        <taxon>Viridiplantae</taxon>
        <taxon>Streptophyta</taxon>
        <taxon>Embryophyta</taxon>
        <taxon>Tracheophyta</taxon>
        <taxon>Spermatophyta</taxon>
        <taxon>Magnoliopsida</taxon>
        <taxon>Liliopsida</taxon>
        <taxon>Poales</taxon>
        <taxon>Poaceae</taxon>
        <taxon>BOP clade</taxon>
        <taxon>Oryzoideae</taxon>
        <taxon>Oryzeae</taxon>
        <taxon>Oryzinae</taxon>
        <taxon>Oryza</taxon>
        <taxon>Oryza meyeriana</taxon>
    </lineage>
</organism>
<feature type="domain" description="AN1-type" evidence="6">
    <location>
        <begin position="14"/>
        <end position="36"/>
    </location>
</feature>
<gene>
    <name evidence="7" type="ORF">E2562_035945</name>
</gene>
<dbReference type="InterPro" id="IPR000058">
    <property type="entry name" value="Znf_AN1"/>
</dbReference>
<dbReference type="OrthoDB" id="431929at2759"/>
<keyword evidence="3" id="KW-0863">Zinc-finger</keyword>
<comment type="caution">
    <text evidence="7">The sequence shown here is derived from an EMBL/GenBank/DDBJ whole genome shotgun (WGS) entry which is preliminary data.</text>
</comment>
<dbReference type="Pfam" id="PF01428">
    <property type="entry name" value="zf-AN1"/>
    <property type="match status" value="1"/>
</dbReference>
<evidence type="ECO:0000313" key="7">
    <source>
        <dbReference type="EMBL" id="KAF0915386.1"/>
    </source>
</evidence>
<evidence type="ECO:0000313" key="8">
    <source>
        <dbReference type="Proteomes" id="UP000479710"/>
    </source>
</evidence>
<keyword evidence="8" id="KW-1185">Reference proteome</keyword>
<feature type="non-terminal residue" evidence="7">
    <location>
        <position position="1"/>
    </location>
</feature>
<evidence type="ECO:0000256" key="2">
    <source>
        <dbReference type="ARBA" id="ARBA00022723"/>
    </source>
</evidence>
<protein>
    <recommendedName>
        <fullName evidence="6">AN1-type domain-containing protein</fullName>
    </recommendedName>
</protein>
<dbReference type="Gene3D" id="4.10.1110.10">
    <property type="entry name" value="AN1-like Zinc finger"/>
    <property type="match status" value="1"/>
</dbReference>
<dbReference type="GO" id="GO:0008270">
    <property type="term" value="F:zinc ion binding"/>
    <property type="evidence" value="ECO:0007669"/>
    <property type="project" value="UniProtKB-KW"/>
</dbReference>
<keyword evidence="2" id="KW-0479">Metal-binding</keyword>
<dbReference type="Proteomes" id="UP000479710">
    <property type="component" value="Unassembled WGS sequence"/>
</dbReference>
<accession>A0A6G1DSI9</accession>
<name>A0A6G1DSI9_9ORYZ</name>
<comment type="function">
    <text evidence="1">May be involved in environmental stress response.</text>
</comment>
<evidence type="ECO:0000259" key="6">
    <source>
        <dbReference type="Pfam" id="PF01428"/>
    </source>
</evidence>
<dbReference type="AlphaFoldDB" id="A0A6G1DSI9"/>
<dbReference type="SUPFAM" id="SSF118310">
    <property type="entry name" value="AN1-like Zinc finger"/>
    <property type="match status" value="1"/>
</dbReference>
<evidence type="ECO:0000256" key="3">
    <source>
        <dbReference type="ARBA" id="ARBA00022771"/>
    </source>
</evidence>
<keyword evidence="5" id="KW-0346">Stress response</keyword>
<sequence>GSIKGTLTFSNTSGCKGCGQKMCLKHRFPADHGCAGVSPAGAAAARRAGQCGLHWLGLGRRFER</sequence>
<reference evidence="7 8" key="1">
    <citation type="submission" date="2019-11" db="EMBL/GenBank/DDBJ databases">
        <title>Whole genome sequence of Oryza granulata.</title>
        <authorList>
            <person name="Li W."/>
        </authorList>
    </citation>
    <scope>NUCLEOTIDE SEQUENCE [LARGE SCALE GENOMIC DNA]</scope>
    <source>
        <strain evidence="8">cv. Menghai</strain>
        <tissue evidence="7">Leaf</tissue>
    </source>
</reference>